<feature type="region of interest" description="Disordered" evidence="1">
    <location>
        <begin position="14"/>
        <end position="41"/>
    </location>
</feature>
<feature type="compositionally biased region" description="Basic and acidic residues" evidence="1">
    <location>
        <begin position="14"/>
        <end position="31"/>
    </location>
</feature>
<keyword evidence="2" id="KW-1133">Transmembrane helix</keyword>
<dbReference type="GeneID" id="43596846"/>
<feature type="transmembrane region" description="Helical" evidence="2">
    <location>
        <begin position="128"/>
        <end position="147"/>
    </location>
</feature>
<comment type="caution">
    <text evidence="3">The sequence shown here is derived from an EMBL/GenBank/DDBJ whole genome shotgun (WGS) entry which is preliminary data.</text>
</comment>
<evidence type="ECO:0000256" key="2">
    <source>
        <dbReference type="SAM" id="Phobius"/>
    </source>
</evidence>
<sequence>MAAHIDTTTRYHLAPRDSDDMDRESSPHEHLLSPSPANMGTRAPPFRNCKISIEPVYLPRVASTALGITIFVFFVIDGQSDYIGADIFVMLIVLLNIVVLLGRILRLRCIKSCIPFDLKFKGKKDSKVLPCLDIGLSIALLVSMHLGRATRDHPYDHLKSTVGVYIGYGMIALQVLAALPQLARWHVVLIVEGISTDPELGLSRTVLYQATPGDSMRKPTDTEQLRQSEDQSRQSTSSVDMV</sequence>
<keyword evidence="2" id="KW-0812">Transmembrane</keyword>
<dbReference type="EMBL" id="NPIC01000002">
    <property type="protein sequence ID" value="RDL39657.1"/>
    <property type="molecule type" value="Genomic_DNA"/>
</dbReference>
<feature type="transmembrane region" description="Helical" evidence="2">
    <location>
        <begin position="162"/>
        <end position="179"/>
    </location>
</feature>
<feature type="compositionally biased region" description="Basic and acidic residues" evidence="1">
    <location>
        <begin position="215"/>
        <end position="232"/>
    </location>
</feature>
<reference evidence="3 4" key="1">
    <citation type="journal article" date="2018" name="IMA Fungus">
        <title>IMA Genome-F 9: Draft genome sequence of Annulohypoxylon stygium, Aspergillus mulundensis, Berkeleyomyces basicola (syn. Thielaviopsis basicola), Ceratocystis smalleyi, two Cercospora beticola strains, Coleophoma cylindrospora, Fusarium fracticaudum, Phialophora cf. hyalina, and Morchella septimelata.</title>
        <authorList>
            <person name="Wingfield B.D."/>
            <person name="Bills G.F."/>
            <person name="Dong Y."/>
            <person name="Huang W."/>
            <person name="Nel W.J."/>
            <person name="Swalarsk-Parry B.S."/>
            <person name="Vaghefi N."/>
            <person name="Wilken P.M."/>
            <person name="An Z."/>
            <person name="de Beer Z.W."/>
            <person name="De Vos L."/>
            <person name="Chen L."/>
            <person name="Duong T.A."/>
            <person name="Gao Y."/>
            <person name="Hammerbacher A."/>
            <person name="Kikkert J.R."/>
            <person name="Li Y."/>
            <person name="Li H."/>
            <person name="Li K."/>
            <person name="Li Q."/>
            <person name="Liu X."/>
            <person name="Ma X."/>
            <person name="Naidoo K."/>
            <person name="Pethybridge S.J."/>
            <person name="Sun J."/>
            <person name="Steenkamp E.T."/>
            <person name="van der Nest M.A."/>
            <person name="van Wyk S."/>
            <person name="Wingfield M.J."/>
            <person name="Xiong C."/>
            <person name="Yue Q."/>
            <person name="Zhang X."/>
        </authorList>
    </citation>
    <scope>NUCLEOTIDE SEQUENCE [LARGE SCALE GENOMIC DNA]</scope>
    <source>
        <strain evidence="3 4">BP 5553</strain>
    </source>
</reference>
<keyword evidence="4" id="KW-1185">Reference proteome</keyword>
<feature type="compositionally biased region" description="Polar residues" evidence="1">
    <location>
        <begin position="233"/>
        <end position="242"/>
    </location>
</feature>
<name>A0A370TVV2_9HELO</name>
<keyword evidence="2" id="KW-0472">Membrane</keyword>
<accession>A0A370TVV2</accession>
<dbReference type="Proteomes" id="UP000254866">
    <property type="component" value="Unassembled WGS sequence"/>
</dbReference>
<organism evidence="3 4">
    <name type="scientific">Venustampulla echinocandica</name>
    <dbReference type="NCBI Taxonomy" id="2656787"/>
    <lineage>
        <taxon>Eukaryota</taxon>
        <taxon>Fungi</taxon>
        <taxon>Dikarya</taxon>
        <taxon>Ascomycota</taxon>
        <taxon>Pezizomycotina</taxon>
        <taxon>Leotiomycetes</taxon>
        <taxon>Helotiales</taxon>
        <taxon>Pleuroascaceae</taxon>
        <taxon>Venustampulla</taxon>
    </lineage>
</organism>
<feature type="region of interest" description="Disordered" evidence="1">
    <location>
        <begin position="211"/>
        <end position="242"/>
    </location>
</feature>
<evidence type="ECO:0000256" key="1">
    <source>
        <dbReference type="SAM" id="MobiDB-lite"/>
    </source>
</evidence>
<protein>
    <submittedName>
        <fullName evidence="3">Uncharacterized protein</fullName>
    </submittedName>
</protein>
<feature type="transmembrane region" description="Helical" evidence="2">
    <location>
        <begin position="57"/>
        <end position="76"/>
    </location>
</feature>
<gene>
    <name evidence="3" type="ORF">BP5553_03997</name>
</gene>
<feature type="transmembrane region" description="Helical" evidence="2">
    <location>
        <begin position="82"/>
        <end position="102"/>
    </location>
</feature>
<evidence type="ECO:0000313" key="4">
    <source>
        <dbReference type="Proteomes" id="UP000254866"/>
    </source>
</evidence>
<dbReference type="AlphaFoldDB" id="A0A370TVV2"/>
<evidence type="ECO:0000313" key="3">
    <source>
        <dbReference type="EMBL" id="RDL39657.1"/>
    </source>
</evidence>
<proteinExistence type="predicted"/>
<dbReference type="RefSeq" id="XP_031872313.1">
    <property type="nucleotide sequence ID" value="XM_032012620.1"/>
</dbReference>